<dbReference type="FunFam" id="3.40.50.1100:FF:000118">
    <property type="entry name" value="Related to CYS4-cystathionine beta-synthase"/>
    <property type="match status" value="1"/>
</dbReference>
<protein>
    <recommendedName>
        <fullName evidence="21 25">Cystathionine beta-synthase</fullName>
        <ecNumber evidence="7 25">4.2.1.22</ecNumber>
    </recommendedName>
</protein>
<evidence type="ECO:0000256" key="24">
    <source>
        <dbReference type="PROSITE-ProRule" id="PRU00703"/>
    </source>
</evidence>
<keyword evidence="20" id="KW-0539">Nucleus</keyword>
<keyword evidence="13" id="KW-0479">Metal-binding</keyword>
<name>A0AAD9JE57_9ANNE</name>
<comment type="subcellular location">
    <subcellularLocation>
        <location evidence="3">Cytoplasm</location>
    </subcellularLocation>
    <subcellularLocation>
        <location evidence="2">Nucleus</location>
    </subcellularLocation>
</comment>
<keyword evidence="18 25" id="KW-0198">Cysteine biosynthesis</keyword>
<dbReference type="Pfam" id="PF00571">
    <property type="entry name" value="CBS"/>
    <property type="match status" value="1"/>
</dbReference>
<dbReference type="InterPro" id="IPR005857">
    <property type="entry name" value="Cysta_beta_synth"/>
</dbReference>
<dbReference type="InterPro" id="IPR046342">
    <property type="entry name" value="CBS_dom_sf"/>
</dbReference>
<keyword evidence="14" id="KW-0832">Ubl conjugation</keyword>
<dbReference type="InterPro" id="IPR000644">
    <property type="entry name" value="CBS_dom"/>
</dbReference>
<evidence type="ECO:0000256" key="9">
    <source>
        <dbReference type="ARBA" id="ARBA00022499"/>
    </source>
</evidence>
<evidence type="ECO:0000259" key="26">
    <source>
        <dbReference type="PROSITE" id="PS51371"/>
    </source>
</evidence>
<dbReference type="Gene3D" id="3.40.50.1100">
    <property type="match status" value="2"/>
</dbReference>
<comment type="function">
    <text evidence="22">Hydro-lyase catalyzing the first step of the transsulfuration pathway, where the hydroxyl group of L-serine is displaced by L-homocysteine in a beta-replacement reaction to form L-cystathionine, the precursor of L-cysteine. This catabolic route allows the elimination of L-methionine and the toxic metabolite L-homocysteine. Also involved in the production of hydrogen sulfide, a gasotransmitter with signaling and cytoprotective effects on neurons.</text>
</comment>
<evidence type="ECO:0000256" key="25">
    <source>
        <dbReference type="RuleBase" id="RU361204"/>
    </source>
</evidence>
<keyword evidence="19 25" id="KW-0456">Lyase</keyword>
<dbReference type="PROSITE" id="PS51371">
    <property type="entry name" value="CBS"/>
    <property type="match status" value="1"/>
</dbReference>
<evidence type="ECO:0000256" key="19">
    <source>
        <dbReference type="ARBA" id="ARBA00023239"/>
    </source>
</evidence>
<evidence type="ECO:0000256" key="17">
    <source>
        <dbReference type="ARBA" id="ARBA00023122"/>
    </source>
</evidence>
<dbReference type="GO" id="GO:0005737">
    <property type="term" value="C:cytoplasm"/>
    <property type="evidence" value="ECO:0007669"/>
    <property type="project" value="UniProtKB-SubCell"/>
</dbReference>
<keyword evidence="10" id="KW-0597">Phosphoprotein</keyword>
<dbReference type="InterPro" id="IPR050214">
    <property type="entry name" value="Cys_Synth/Cystath_Beta-Synth"/>
</dbReference>
<dbReference type="Pfam" id="PF00291">
    <property type="entry name" value="PALP"/>
    <property type="match status" value="1"/>
</dbReference>
<evidence type="ECO:0000256" key="20">
    <source>
        <dbReference type="ARBA" id="ARBA00023242"/>
    </source>
</evidence>
<dbReference type="GO" id="GO:0050667">
    <property type="term" value="P:homocysteine metabolic process"/>
    <property type="evidence" value="ECO:0007669"/>
    <property type="project" value="UniProtKB-ARBA"/>
</dbReference>
<evidence type="ECO:0000256" key="23">
    <source>
        <dbReference type="ARBA" id="ARBA00047490"/>
    </source>
</evidence>
<dbReference type="CDD" id="cd01561">
    <property type="entry name" value="CBS_like"/>
    <property type="match status" value="1"/>
</dbReference>
<keyword evidence="16" id="KW-0408">Iron</keyword>
<evidence type="ECO:0000256" key="16">
    <source>
        <dbReference type="ARBA" id="ARBA00023004"/>
    </source>
</evidence>
<dbReference type="GO" id="GO:0019343">
    <property type="term" value="P:cysteine biosynthetic process via cystathionine"/>
    <property type="evidence" value="ECO:0007669"/>
    <property type="project" value="UniProtKB-UniRule"/>
</dbReference>
<accession>A0AAD9JE57</accession>
<evidence type="ECO:0000256" key="7">
    <source>
        <dbReference type="ARBA" id="ARBA00012041"/>
    </source>
</evidence>
<comment type="catalytic activity">
    <reaction evidence="23 25">
        <text>L-homocysteine + L-serine = L,L-cystathionine + H2O</text>
        <dbReference type="Rhea" id="RHEA:10112"/>
        <dbReference type="ChEBI" id="CHEBI:15377"/>
        <dbReference type="ChEBI" id="CHEBI:33384"/>
        <dbReference type="ChEBI" id="CHEBI:58161"/>
        <dbReference type="ChEBI" id="CHEBI:58199"/>
        <dbReference type="EC" id="4.2.1.22"/>
    </reaction>
</comment>
<evidence type="ECO:0000256" key="15">
    <source>
        <dbReference type="ARBA" id="ARBA00022898"/>
    </source>
</evidence>
<dbReference type="GO" id="GO:0004122">
    <property type="term" value="F:cystathionine beta-synthase activity"/>
    <property type="evidence" value="ECO:0007669"/>
    <property type="project" value="UniProtKB-UniRule"/>
</dbReference>
<evidence type="ECO:0000256" key="12">
    <source>
        <dbReference type="ARBA" id="ARBA00022617"/>
    </source>
</evidence>
<evidence type="ECO:0000256" key="1">
    <source>
        <dbReference type="ARBA" id="ARBA00001933"/>
    </source>
</evidence>
<evidence type="ECO:0000313" key="28">
    <source>
        <dbReference type="Proteomes" id="UP001208570"/>
    </source>
</evidence>
<dbReference type="Proteomes" id="UP001208570">
    <property type="component" value="Unassembled WGS sequence"/>
</dbReference>
<feature type="domain" description="CBS" evidence="26">
    <location>
        <begin position="393"/>
        <end position="451"/>
    </location>
</feature>
<dbReference type="SUPFAM" id="SSF54631">
    <property type="entry name" value="CBS-domain pair"/>
    <property type="match status" value="1"/>
</dbReference>
<evidence type="ECO:0000256" key="3">
    <source>
        <dbReference type="ARBA" id="ARBA00004496"/>
    </source>
</evidence>
<dbReference type="AlphaFoldDB" id="A0AAD9JE57"/>
<dbReference type="NCBIfam" id="TIGR01137">
    <property type="entry name" value="cysta_beta"/>
    <property type="match status" value="1"/>
</dbReference>
<gene>
    <name evidence="27" type="ORF">LSH36_361g00023</name>
</gene>
<dbReference type="InterPro" id="IPR046353">
    <property type="entry name" value="CBS_C"/>
</dbReference>
<dbReference type="InterPro" id="IPR001926">
    <property type="entry name" value="TrpB-like_PALP"/>
</dbReference>
<evidence type="ECO:0000256" key="18">
    <source>
        <dbReference type="ARBA" id="ARBA00023192"/>
    </source>
</evidence>
<keyword evidence="11 25" id="KW-0028">Amino-acid biosynthesis</keyword>
<keyword evidence="8" id="KW-0963">Cytoplasm</keyword>
<dbReference type="SMART" id="SM00116">
    <property type="entry name" value="CBS"/>
    <property type="match status" value="1"/>
</dbReference>
<dbReference type="PROSITE" id="PS00901">
    <property type="entry name" value="CYS_SYNTHASE"/>
    <property type="match status" value="1"/>
</dbReference>
<dbReference type="EC" id="4.2.1.22" evidence="7 25"/>
<dbReference type="GO" id="GO:0005634">
    <property type="term" value="C:nucleus"/>
    <property type="evidence" value="ECO:0007669"/>
    <property type="project" value="UniProtKB-SubCell"/>
</dbReference>
<dbReference type="GO" id="GO:0006535">
    <property type="term" value="P:cysteine biosynthetic process from serine"/>
    <property type="evidence" value="ECO:0007669"/>
    <property type="project" value="UniProtKB-UniRule"/>
</dbReference>
<evidence type="ECO:0000256" key="21">
    <source>
        <dbReference type="ARBA" id="ARBA00026192"/>
    </source>
</evidence>
<evidence type="ECO:0000256" key="13">
    <source>
        <dbReference type="ARBA" id="ARBA00022723"/>
    </source>
</evidence>
<evidence type="ECO:0000256" key="8">
    <source>
        <dbReference type="ARBA" id="ARBA00022490"/>
    </source>
</evidence>
<proteinExistence type="inferred from homology"/>
<dbReference type="Gene3D" id="3.10.580.10">
    <property type="entry name" value="CBS-domain"/>
    <property type="match status" value="1"/>
</dbReference>
<evidence type="ECO:0000256" key="5">
    <source>
        <dbReference type="ARBA" id="ARBA00007103"/>
    </source>
</evidence>
<dbReference type="InterPro" id="IPR036052">
    <property type="entry name" value="TrpB-like_PALP_sf"/>
</dbReference>
<evidence type="ECO:0000256" key="2">
    <source>
        <dbReference type="ARBA" id="ARBA00004123"/>
    </source>
</evidence>
<dbReference type="InterPro" id="IPR001216">
    <property type="entry name" value="P-phosphate_BS"/>
</dbReference>
<comment type="cofactor">
    <cofactor evidence="1 25">
        <name>pyridoxal 5'-phosphate</name>
        <dbReference type="ChEBI" id="CHEBI:597326"/>
    </cofactor>
</comment>
<keyword evidence="28" id="KW-1185">Reference proteome</keyword>
<keyword evidence="17 24" id="KW-0129">CBS domain</keyword>
<dbReference type="PANTHER" id="PTHR10314">
    <property type="entry name" value="CYSTATHIONINE BETA-SYNTHASE"/>
    <property type="match status" value="1"/>
</dbReference>
<organism evidence="27 28">
    <name type="scientific">Paralvinella palmiformis</name>
    <dbReference type="NCBI Taxonomy" id="53620"/>
    <lineage>
        <taxon>Eukaryota</taxon>
        <taxon>Metazoa</taxon>
        <taxon>Spiralia</taxon>
        <taxon>Lophotrochozoa</taxon>
        <taxon>Annelida</taxon>
        <taxon>Polychaeta</taxon>
        <taxon>Sedentaria</taxon>
        <taxon>Canalipalpata</taxon>
        <taxon>Terebellida</taxon>
        <taxon>Terebelliformia</taxon>
        <taxon>Alvinellidae</taxon>
        <taxon>Paralvinella</taxon>
    </lineage>
</organism>
<evidence type="ECO:0000256" key="4">
    <source>
        <dbReference type="ARBA" id="ARBA00005003"/>
    </source>
</evidence>
<evidence type="ECO:0000256" key="6">
    <source>
        <dbReference type="ARBA" id="ARBA00011881"/>
    </source>
</evidence>
<evidence type="ECO:0000256" key="22">
    <source>
        <dbReference type="ARBA" id="ARBA00045425"/>
    </source>
</evidence>
<evidence type="ECO:0000256" key="11">
    <source>
        <dbReference type="ARBA" id="ARBA00022605"/>
    </source>
</evidence>
<dbReference type="FunFam" id="3.40.50.1100:FF:000003">
    <property type="entry name" value="Cystathionine beta-synthase"/>
    <property type="match status" value="1"/>
</dbReference>
<comment type="similarity">
    <text evidence="5 25">Belongs to the cysteine synthase/cystathionine beta-synthase family.</text>
</comment>
<keyword evidence="15 25" id="KW-0663">Pyridoxal phosphate</keyword>
<evidence type="ECO:0000313" key="27">
    <source>
        <dbReference type="EMBL" id="KAK2151488.1"/>
    </source>
</evidence>
<evidence type="ECO:0000256" key="10">
    <source>
        <dbReference type="ARBA" id="ARBA00022553"/>
    </source>
</evidence>
<dbReference type="SUPFAM" id="SSF53686">
    <property type="entry name" value="Tryptophan synthase beta subunit-like PLP-dependent enzymes"/>
    <property type="match status" value="1"/>
</dbReference>
<comment type="subunit">
    <text evidence="6">Homotetramer.</text>
</comment>
<comment type="caution">
    <text evidence="27">The sequence shown here is derived from an EMBL/GenBank/DDBJ whole genome shotgun (WGS) entry which is preliminary data.</text>
</comment>
<dbReference type="FunFam" id="3.10.580.10:FF:000014">
    <property type="entry name" value="Cystathionine beta-synthase"/>
    <property type="match status" value="1"/>
</dbReference>
<keyword evidence="9" id="KW-1017">Isopeptide bond</keyword>
<dbReference type="CDD" id="cd04608">
    <property type="entry name" value="CBS_pair_CBS"/>
    <property type="match status" value="1"/>
</dbReference>
<dbReference type="EMBL" id="JAODUP010000361">
    <property type="protein sequence ID" value="KAK2151488.1"/>
    <property type="molecule type" value="Genomic_DNA"/>
</dbReference>
<reference evidence="27" key="1">
    <citation type="journal article" date="2023" name="Mol. Biol. Evol.">
        <title>Third-Generation Sequencing Reveals the Adaptive Role of the Epigenome in Three Deep-Sea Polychaetes.</title>
        <authorList>
            <person name="Perez M."/>
            <person name="Aroh O."/>
            <person name="Sun Y."/>
            <person name="Lan Y."/>
            <person name="Juniper S.K."/>
            <person name="Young C.R."/>
            <person name="Angers B."/>
            <person name="Qian P.Y."/>
        </authorList>
    </citation>
    <scope>NUCLEOTIDE SEQUENCE</scope>
    <source>
        <strain evidence="27">P08H-3</strain>
    </source>
</reference>
<dbReference type="GO" id="GO:0046872">
    <property type="term" value="F:metal ion binding"/>
    <property type="evidence" value="ECO:0007669"/>
    <property type="project" value="UniProtKB-KW"/>
</dbReference>
<keyword evidence="12" id="KW-0349">Heme</keyword>
<evidence type="ECO:0000256" key="14">
    <source>
        <dbReference type="ARBA" id="ARBA00022843"/>
    </source>
</evidence>
<sequence length="530" mass="58873">MDQNKKIQNAADEERKWIHPGLPSKCTYQLGIDPSKSPHYCQKRNPLPNILPNILYKIGESPLVQINKIGKSFGLECEIFGKCEFFNAGGSVKDRIGLRMVEDAERSGLLKPGDVLIEPTSGNTGIGLAITAAVKGYRCIIVMPEKMSMEKVNMLKALGAEIVRTPTSASFDSPESHIGVAHRLLQEIPNSHILDQYRNPANPLAHYDGTAEEILEACGNKLDMIVVGAGTGGTLTGLSRKIKEKCPACKIIAVDPYGSILAEPGELNETDVQFYEVEGIGYDFLPTVLDRQYVDKWYKSSDKESFHMARRLIREEGLLCGGSSGSALYIGIKAAKEFGLKKGQRMVVILPDSIRNYMTKFLNDEWMEARDFLELDNKKSEDLWWASLKVSALNLNVPITVHPNVTIQDVLNVLNSKGFDQVPVVDQCNNVQGMITVGHIMSELTKGRVKITDPVSAIIYKQFQQVTMDTTLSRLSRLLDTDHYVVILHDQKQYLPDGTETVKKMIYGIATRIDLVNFISKVIPTEAGDQ</sequence>
<comment type="pathway">
    <text evidence="4">Amino-acid biosynthesis; L-cysteine biosynthesis; L-cysteine from L-homocysteine and L-serine: step 1/2.</text>
</comment>